<proteinExistence type="inferred from homology"/>
<organism evidence="4 5">
    <name type="scientific">Amphritea balenae</name>
    <dbReference type="NCBI Taxonomy" id="452629"/>
    <lineage>
        <taxon>Bacteria</taxon>
        <taxon>Pseudomonadati</taxon>
        <taxon>Pseudomonadota</taxon>
        <taxon>Gammaproteobacteria</taxon>
        <taxon>Oceanospirillales</taxon>
        <taxon>Oceanospirillaceae</taxon>
        <taxon>Amphritea</taxon>
    </lineage>
</organism>
<reference evidence="4 5" key="1">
    <citation type="submission" date="2018-11" db="EMBL/GenBank/DDBJ databases">
        <title>The draft genome sequence of Amphritea balenae JAMM 1525T.</title>
        <authorList>
            <person name="Fang Z."/>
            <person name="Zhang Y."/>
            <person name="Han X."/>
        </authorList>
    </citation>
    <scope>NUCLEOTIDE SEQUENCE [LARGE SCALE GENOMIC DNA]</scope>
    <source>
        <strain evidence="4 5">JAMM 1525</strain>
    </source>
</reference>
<evidence type="ECO:0000313" key="4">
    <source>
        <dbReference type="EMBL" id="RRC99669.1"/>
    </source>
</evidence>
<accession>A0A3P1SRK5</accession>
<feature type="domain" description="Conserved virulence factor B first S1" evidence="2">
    <location>
        <begin position="70"/>
        <end position="127"/>
    </location>
</feature>
<feature type="domain" description="Conserved virulence factor B-like winged helix" evidence="3">
    <location>
        <begin position="219"/>
        <end position="275"/>
    </location>
</feature>
<name>A0A3P1SRK5_9GAMM</name>
<protein>
    <submittedName>
        <fullName evidence="4">GntR family transcriptional regulator</fullName>
    </submittedName>
</protein>
<dbReference type="InterPro" id="IPR040764">
    <property type="entry name" value="CvfB_WH"/>
</dbReference>
<sequence length="279" mass="32260">MAMIGRYNNLEVIKEVKFGVYLDGEELGEILLPQRYLPENTEVGDRLDVFIYLDSDDYLIATTEKPKAQVGEFACLKVVDLNKVGAFFDWGLPKDLLVPYNEQKKTVEKEQEQIVYIYLDQESDRIAGSTKLNKFLDNYPHSYKKGEQVDLIIEEHTHIGYKAIINGQHWGVVYDSDVFKPIRYGQRMKGFIKLVRPDGKINLSLQQLGYGKTDDLTKRILRLLEEHDGYIAANDKTSPELIKKLFSCSKKAFKLSIGRLYKERTIDIEERGIRLLEKN</sequence>
<keyword evidence="5" id="KW-1185">Reference proteome</keyword>
<dbReference type="PANTHER" id="PTHR37296">
    <property type="entry name" value="CONSERVED VIRULENCE FACTOR B"/>
    <property type="match status" value="1"/>
</dbReference>
<feature type="domain" description="Conserved virulence factor B first S1" evidence="2">
    <location>
        <begin position="4"/>
        <end position="63"/>
    </location>
</feature>
<dbReference type="EMBL" id="RQXV01000004">
    <property type="protein sequence ID" value="RRC99669.1"/>
    <property type="molecule type" value="Genomic_DNA"/>
</dbReference>
<evidence type="ECO:0000256" key="1">
    <source>
        <dbReference type="PIRNR" id="PIRNR012524"/>
    </source>
</evidence>
<comment type="similarity">
    <text evidence="1">Belongs to the CvfB family.</text>
</comment>
<dbReference type="PANTHER" id="PTHR37296:SF1">
    <property type="entry name" value="CONSERVED VIRULENCE FACTOR B"/>
    <property type="match status" value="1"/>
</dbReference>
<dbReference type="Gene3D" id="2.40.50.140">
    <property type="entry name" value="Nucleic acid-binding proteins"/>
    <property type="match status" value="2"/>
</dbReference>
<gene>
    <name evidence="4" type="ORF">EHS89_09230</name>
</gene>
<evidence type="ECO:0000259" key="2">
    <source>
        <dbReference type="Pfam" id="PF13509"/>
    </source>
</evidence>
<dbReference type="Gene3D" id="1.10.10.10">
    <property type="entry name" value="Winged helix-like DNA-binding domain superfamily/Winged helix DNA-binding domain"/>
    <property type="match status" value="1"/>
</dbReference>
<dbReference type="PIRSF" id="PIRSF012524">
    <property type="entry name" value="YitL_S1"/>
    <property type="match status" value="1"/>
</dbReference>
<dbReference type="AlphaFoldDB" id="A0A3P1SRK5"/>
<dbReference type="InterPro" id="IPR012340">
    <property type="entry name" value="NA-bd_OB-fold"/>
</dbReference>
<dbReference type="Pfam" id="PF17783">
    <property type="entry name" value="WHD_CvfB"/>
    <property type="match status" value="1"/>
</dbReference>
<dbReference type="Pfam" id="PF13509">
    <property type="entry name" value="S1_2"/>
    <property type="match status" value="2"/>
</dbReference>
<dbReference type="InterPro" id="IPR014464">
    <property type="entry name" value="CvfB_fam"/>
</dbReference>
<evidence type="ECO:0000313" key="5">
    <source>
        <dbReference type="Proteomes" id="UP000267535"/>
    </source>
</evidence>
<dbReference type="InterPro" id="IPR036388">
    <property type="entry name" value="WH-like_DNA-bd_sf"/>
</dbReference>
<comment type="caution">
    <text evidence="4">The sequence shown here is derived from an EMBL/GenBank/DDBJ whole genome shotgun (WGS) entry which is preliminary data.</text>
</comment>
<evidence type="ECO:0000259" key="3">
    <source>
        <dbReference type="Pfam" id="PF17783"/>
    </source>
</evidence>
<dbReference type="OrthoDB" id="9801597at2"/>
<dbReference type="Proteomes" id="UP000267535">
    <property type="component" value="Unassembled WGS sequence"/>
</dbReference>
<dbReference type="InterPro" id="IPR039566">
    <property type="entry name" value="CvfB_S1_st"/>
</dbReference>